<protein>
    <recommendedName>
        <fullName evidence="6">GATA-type domain-containing protein</fullName>
    </recommendedName>
</protein>
<dbReference type="PANTHER" id="PTHR47255:SF4">
    <property type="entry name" value="GATA ZINC FINGER DOMAIN-CONTAINING PROTEIN 12"/>
    <property type="match status" value="1"/>
</dbReference>
<feature type="domain" description="GATA-type" evidence="6">
    <location>
        <begin position="100"/>
        <end position="164"/>
    </location>
</feature>
<sequence>MMPIDLTHHHHRHHEHGDDDGSAQSHVLLRHPIIRISWNSSHDHHNHEDHKHKNGFFSEKEAAVNARGKRATSSMEGCTDDSTNVNNLEGSTTSISVAMSRAIRACVDCNTTKTPLWRTGPAGPRSLCNACGIRYRKRRRMGLLESGFGGPNAVLKKEKSNQKRFGKRFLWGEEEQAAVLLMALSCGLNEKKMVELASFVNTFYGV</sequence>
<dbReference type="CDD" id="cd00202">
    <property type="entry name" value="ZnF_GATA"/>
    <property type="match status" value="1"/>
</dbReference>
<dbReference type="InterPro" id="IPR013088">
    <property type="entry name" value="Znf_NHR/GATA"/>
</dbReference>
<reference evidence="8" key="1">
    <citation type="journal article" date="2013" name="Science">
        <title>The Amborella genome and the evolution of flowering plants.</title>
        <authorList>
            <consortium name="Amborella Genome Project"/>
        </authorList>
    </citation>
    <scope>NUCLEOTIDE SEQUENCE [LARGE SCALE GENOMIC DNA]</scope>
</reference>
<name>W1P8V4_AMBTC</name>
<evidence type="ECO:0000313" key="7">
    <source>
        <dbReference type="EMBL" id="ERN04353.1"/>
    </source>
</evidence>
<dbReference type="InterPro" id="IPR052138">
    <property type="entry name" value="GATA_ZnFinger_Domain"/>
</dbReference>
<keyword evidence="8" id="KW-1185">Reference proteome</keyword>
<feature type="region of interest" description="Disordered" evidence="5">
    <location>
        <begin position="1"/>
        <end position="23"/>
    </location>
</feature>
<evidence type="ECO:0000259" key="6">
    <source>
        <dbReference type="PROSITE" id="PS50114"/>
    </source>
</evidence>
<dbReference type="GO" id="GO:0006355">
    <property type="term" value="P:regulation of DNA-templated transcription"/>
    <property type="evidence" value="ECO:0007669"/>
    <property type="project" value="InterPro"/>
</dbReference>
<dbReference type="eggNOG" id="KOG1601">
    <property type="taxonomic scope" value="Eukaryota"/>
</dbReference>
<dbReference type="InterPro" id="IPR000679">
    <property type="entry name" value="Znf_GATA"/>
</dbReference>
<dbReference type="GO" id="GO:0000976">
    <property type="term" value="F:transcription cis-regulatory region binding"/>
    <property type="evidence" value="ECO:0000318"/>
    <property type="project" value="GO_Central"/>
</dbReference>
<dbReference type="Gene3D" id="3.30.50.10">
    <property type="entry name" value="Erythroid Transcription Factor GATA-1, subunit A"/>
    <property type="match status" value="1"/>
</dbReference>
<proteinExistence type="predicted"/>
<evidence type="ECO:0000313" key="8">
    <source>
        <dbReference type="Proteomes" id="UP000017836"/>
    </source>
</evidence>
<dbReference type="Proteomes" id="UP000017836">
    <property type="component" value="Unassembled WGS sequence"/>
</dbReference>
<organism evidence="7 8">
    <name type="scientific">Amborella trichopoda</name>
    <dbReference type="NCBI Taxonomy" id="13333"/>
    <lineage>
        <taxon>Eukaryota</taxon>
        <taxon>Viridiplantae</taxon>
        <taxon>Streptophyta</taxon>
        <taxon>Embryophyta</taxon>
        <taxon>Tracheophyta</taxon>
        <taxon>Spermatophyta</taxon>
        <taxon>Magnoliopsida</taxon>
        <taxon>Amborellales</taxon>
        <taxon>Amborellaceae</taxon>
        <taxon>Amborella</taxon>
    </lineage>
</organism>
<dbReference type="OrthoDB" id="2162994at2759"/>
<dbReference type="Gramene" id="ERN04353">
    <property type="protein sequence ID" value="ERN04353"/>
    <property type="gene ID" value="AMTR_s00147p00053080"/>
</dbReference>
<dbReference type="PROSITE" id="PS50114">
    <property type="entry name" value="GATA_ZN_FINGER_2"/>
    <property type="match status" value="1"/>
</dbReference>
<evidence type="ECO:0000256" key="2">
    <source>
        <dbReference type="ARBA" id="ARBA00022771"/>
    </source>
</evidence>
<dbReference type="GO" id="GO:0008270">
    <property type="term" value="F:zinc ion binding"/>
    <property type="evidence" value="ECO:0007669"/>
    <property type="project" value="UniProtKB-KW"/>
</dbReference>
<dbReference type="SMART" id="SM00401">
    <property type="entry name" value="ZnF_GATA"/>
    <property type="match status" value="1"/>
</dbReference>
<dbReference type="AlphaFoldDB" id="W1P8V4"/>
<dbReference type="PANTHER" id="PTHR47255">
    <property type="entry name" value="GATA TRANSCRIPTION FACTOR 22-RELATED"/>
    <property type="match status" value="1"/>
</dbReference>
<evidence type="ECO:0000256" key="4">
    <source>
        <dbReference type="PROSITE-ProRule" id="PRU00094"/>
    </source>
</evidence>
<keyword evidence="1" id="KW-0479">Metal-binding</keyword>
<dbReference type="EMBL" id="KI394278">
    <property type="protein sequence ID" value="ERN04353.1"/>
    <property type="molecule type" value="Genomic_DNA"/>
</dbReference>
<dbReference type="Pfam" id="PF00320">
    <property type="entry name" value="GATA"/>
    <property type="match status" value="1"/>
</dbReference>
<evidence type="ECO:0000256" key="1">
    <source>
        <dbReference type="ARBA" id="ARBA00022723"/>
    </source>
</evidence>
<accession>W1P8V4</accession>
<keyword evidence="3" id="KW-0862">Zinc</keyword>
<evidence type="ECO:0000256" key="5">
    <source>
        <dbReference type="SAM" id="MobiDB-lite"/>
    </source>
</evidence>
<dbReference type="HOGENOM" id="CLU_1333550_0_0_1"/>
<dbReference type="SUPFAM" id="SSF57716">
    <property type="entry name" value="Glucocorticoid receptor-like (DNA-binding domain)"/>
    <property type="match status" value="1"/>
</dbReference>
<keyword evidence="2 4" id="KW-0863">Zinc-finger</keyword>
<evidence type="ECO:0000256" key="3">
    <source>
        <dbReference type="ARBA" id="ARBA00022833"/>
    </source>
</evidence>
<gene>
    <name evidence="7" type="ORF">AMTR_s00147p00053080</name>
</gene>
<dbReference type="PROSITE" id="PS00344">
    <property type="entry name" value="GATA_ZN_FINGER_1"/>
    <property type="match status" value="1"/>
</dbReference>